<evidence type="ECO:0000259" key="14">
    <source>
        <dbReference type="PROSITE" id="PS50109"/>
    </source>
</evidence>
<comment type="caution">
    <text evidence="16">The sequence shown here is derived from an EMBL/GenBank/DDBJ whole genome shotgun (WGS) entry which is preliminary data.</text>
</comment>
<dbReference type="SMART" id="SM00304">
    <property type="entry name" value="HAMP"/>
    <property type="match status" value="1"/>
</dbReference>
<proteinExistence type="predicted"/>
<dbReference type="PROSITE" id="PS50109">
    <property type="entry name" value="HIS_KIN"/>
    <property type="match status" value="1"/>
</dbReference>
<keyword evidence="5" id="KW-0808">Transferase</keyword>
<dbReference type="InterPro" id="IPR050428">
    <property type="entry name" value="TCS_sensor_his_kinase"/>
</dbReference>
<evidence type="ECO:0000256" key="7">
    <source>
        <dbReference type="ARBA" id="ARBA00022777"/>
    </source>
</evidence>
<keyword evidence="4" id="KW-0597">Phosphoprotein</keyword>
<name>A0A8J6ZTL3_DESMC</name>
<organism evidence="16 17">
    <name type="scientific">Desmonostoc muscorum LEGE 12446</name>
    <dbReference type="NCBI Taxonomy" id="1828758"/>
    <lineage>
        <taxon>Bacteria</taxon>
        <taxon>Bacillati</taxon>
        <taxon>Cyanobacteriota</taxon>
        <taxon>Cyanophyceae</taxon>
        <taxon>Nostocales</taxon>
        <taxon>Nostocaceae</taxon>
        <taxon>Desmonostoc</taxon>
    </lineage>
</organism>
<sequence>MKRRSFRLRIALLSAGLAGSALVGFGAVSWFQIYEAKISRLDAELLNQLMRASRPPERPPEAERWQRYEDSLSYTLGTNTKTPVALLVLDANSNRIYQSDEVQADLDLNRLLLGRIGLTPQPPSLNRERPPRPQNTNPPFPPPRPPQFVSQQTATATWRIAAARFPNAQVAIAVSLEAVNQEMASIRNIFLVSIPGALLLVAVGAWVVAGSALRPIHQLTGVIQQVTVKGLDQRIPIGTTDVEFVELIRVFNQMLERLERSFTQASRFSADAAHELKTPLTILQGELERTLQQVDPGSEVQQRLSNLLDEVRRLSGIMRKLLLLSLADAGQMSLYLVEVDMSELLMEMLEDVELLAPHLSVQSDIPDGLKVQSDRDLLIQVLQNLLSNAIKYNLPNGWIEIHAHQTQTTLHVTITNASKDIPSSDRSWLFDRFYRGDRARTRKVEGTGLGLSLAREIVRAHGGDLTLDSTTSVGQTAFTLSLPQSDKFVSSS</sequence>
<dbReference type="SUPFAM" id="SSF55874">
    <property type="entry name" value="ATPase domain of HSP90 chaperone/DNA topoisomerase II/histidine kinase"/>
    <property type="match status" value="1"/>
</dbReference>
<keyword evidence="8 13" id="KW-1133">Transmembrane helix</keyword>
<evidence type="ECO:0000313" key="16">
    <source>
        <dbReference type="EMBL" id="MBE9022270.1"/>
    </source>
</evidence>
<evidence type="ECO:0000256" key="6">
    <source>
        <dbReference type="ARBA" id="ARBA00022692"/>
    </source>
</evidence>
<accession>A0A8J6ZTL3</accession>
<dbReference type="EC" id="2.7.13.3" evidence="3"/>
<dbReference type="SMART" id="SM00387">
    <property type="entry name" value="HATPase_c"/>
    <property type="match status" value="1"/>
</dbReference>
<dbReference type="Pfam" id="PF00672">
    <property type="entry name" value="HAMP"/>
    <property type="match status" value="1"/>
</dbReference>
<evidence type="ECO:0000256" key="4">
    <source>
        <dbReference type="ARBA" id="ARBA00022553"/>
    </source>
</evidence>
<dbReference type="FunFam" id="3.30.565.10:FF:000006">
    <property type="entry name" value="Sensor histidine kinase WalK"/>
    <property type="match status" value="1"/>
</dbReference>
<gene>
    <name evidence="16" type="ORF">IQ276_07445</name>
</gene>
<feature type="domain" description="Histidine kinase" evidence="14">
    <location>
        <begin position="271"/>
        <end position="486"/>
    </location>
</feature>
<dbReference type="InterPro" id="IPR036097">
    <property type="entry name" value="HisK_dim/P_sf"/>
</dbReference>
<feature type="transmembrane region" description="Helical" evidence="13">
    <location>
        <begin position="189"/>
        <end position="209"/>
    </location>
</feature>
<keyword evidence="10 13" id="KW-0472">Membrane</keyword>
<dbReference type="CDD" id="cd06225">
    <property type="entry name" value="HAMP"/>
    <property type="match status" value="1"/>
</dbReference>
<dbReference type="InterPro" id="IPR003660">
    <property type="entry name" value="HAMP_dom"/>
</dbReference>
<evidence type="ECO:0000313" key="17">
    <source>
        <dbReference type="Proteomes" id="UP000622533"/>
    </source>
</evidence>
<dbReference type="InterPro" id="IPR003594">
    <property type="entry name" value="HATPase_dom"/>
</dbReference>
<evidence type="ECO:0000256" key="3">
    <source>
        <dbReference type="ARBA" id="ARBA00012438"/>
    </source>
</evidence>
<evidence type="ECO:0000256" key="11">
    <source>
        <dbReference type="ARBA" id="ARBA00055745"/>
    </source>
</evidence>
<protein>
    <recommendedName>
        <fullName evidence="3">histidine kinase</fullName>
        <ecNumber evidence="3">2.7.13.3</ecNumber>
    </recommendedName>
</protein>
<evidence type="ECO:0000256" key="13">
    <source>
        <dbReference type="SAM" id="Phobius"/>
    </source>
</evidence>
<keyword evidence="6 13" id="KW-0812">Transmembrane</keyword>
<evidence type="ECO:0000256" key="9">
    <source>
        <dbReference type="ARBA" id="ARBA00023012"/>
    </source>
</evidence>
<evidence type="ECO:0000259" key="15">
    <source>
        <dbReference type="PROSITE" id="PS50885"/>
    </source>
</evidence>
<feature type="region of interest" description="Disordered" evidence="12">
    <location>
        <begin position="119"/>
        <end position="151"/>
    </location>
</feature>
<keyword evidence="9" id="KW-0902">Two-component regulatory system</keyword>
<dbReference type="PRINTS" id="PR00344">
    <property type="entry name" value="BCTRLSENSOR"/>
</dbReference>
<dbReference type="EMBL" id="JADEXS010000070">
    <property type="protein sequence ID" value="MBE9022270.1"/>
    <property type="molecule type" value="Genomic_DNA"/>
</dbReference>
<dbReference type="PANTHER" id="PTHR45436">
    <property type="entry name" value="SENSOR HISTIDINE KINASE YKOH"/>
    <property type="match status" value="1"/>
</dbReference>
<dbReference type="SMART" id="SM00388">
    <property type="entry name" value="HisKA"/>
    <property type="match status" value="1"/>
</dbReference>
<comment type="subcellular location">
    <subcellularLocation>
        <location evidence="2">Membrane</location>
    </subcellularLocation>
</comment>
<dbReference type="GO" id="GO:0000155">
    <property type="term" value="F:phosphorelay sensor kinase activity"/>
    <property type="evidence" value="ECO:0007669"/>
    <property type="project" value="InterPro"/>
</dbReference>
<dbReference type="PANTHER" id="PTHR45436:SF5">
    <property type="entry name" value="SENSOR HISTIDINE KINASE TRCS"/>
    <property type="match status" value="1"/>
</dbReference>
<dbReference type="InterPro" id="IPR036890">
    <property type="entry name" value="HATPase_C_sf"/>
</dbReference>
<dbReference type="Gene3D" id="6.10.340.10">
    <property type="match status" value="1"/>
</dbReference>
<evidence type="ECO:0000256" key="5">
    <source>
        <dbReference type="ARBA" id="ARBA00022679"/>
    </source>
</evidence>
<dbReference type="Pfam" id="PF00512">
    <property type="entry name" value="HisKA"/>
    <property type="match status" value="1"/>
</dbReference>
<keyword evidence="17" id="KW-1185">Reference proteome</keyword>
<keyword evidence="7" id="KW-0418">Kinase</keyword>
<dbReference type="Gene3D" id="3.30.565.10">
    <property type="entry name" value="Histidine kinase-like ATPase, C-terminal domain"/>
    <property type="match status" value="1"/>
</dbReference>
<dbReference type="CDD" id="cd00075">
    <property type="entry name" value="HATPase"/>
    <property type="match status" value="1"/>
</dbReference>
<dbReference type="SUPFAM" id="SSF47384">
    <property type="entry name" value="Homodimeric domain of signal transducing histidine kinase"/>
    <property type="match status" value="1"/>
</dbReference>
<dbReference type="PROSITE" id="PS50885">
    <property type="entry name" value="HAMP"/>
    <property type="match status" value="1"/>
</dbReference>
<dbReference type="GO" id="GO:0005886">
    <property type="term" value="C:plasma membrane"/>
    <property type="evidence" value="ECO:0007669"/>
    <property type="project" value="TreeGrafter"/>
</dbReference>
<comment type="function">
    <text evidence="11">Photoreceptor which exists in two forms that are reversibly interconvertible by light: the R form that absorbs maximally in the red region of the spectrum and the FR form that absorbs maximally in the far-red region.</text>
</comment>
<dbReference type="CDD" id="cd00082">
    <property type="entry name" value="HisKA"/>
    <property type="match status" value="1"/>
</dbReference>
<evidence type="ECO:0000256" key="2">
    <source>
        <dbReference type="ARBA" id="ARBA00004370"/>
    </source>
</evidence>
<feature type="compositionally biased region" description="Pro residues" evidence="12">
    <location>
        <begin position="132"/>
        <end position="146"/>
    </location>
</feature>
<dbReference type="SUPFAM" id="SSF158472">
    <property type="entry name" value="HAMP domain-like"/>
    <property type="match status" value="1"/>
</dbReference>
<reference evidence="16" key="1">
    <citation type="submission" date="2020-10" db="EMBL/GenBank/DDBJ databases">
        <authorList>
            <person name="Castelo-Branco R."/>
            <person name="Eusebio N."/>
            <person name="Adriana R."/>
            <person name="Vieira A."/>
            <person name="Brugerolle De Fraissinette N."/>
            <person name="Rezende De Castro R."/>
            <person name="Schneider M.P."/>
            <person name="Vasconcelos V."/>
            <person name="Leao P.N."/>
        </authorList>
    </citation>
    <scope>NUCLEOTIDE SEQUENCE</scope>
    <source>
        <strain evidence="16">LEGE 12446</strain>
    </source>
</reference>
<dbReference type="Proteomes" id="UP000622533">
    <property type="component" value="Unassembled WGS sequence"/>
</dbReference>
<dbReference type="InterPro" id="IPR005467">
    <property type="entry name" value="His_kinase_dom"/>
</dbReference>
<feature type="domain" description="HAMP" evidence="15">
    <location>
        <begin position="210"/>
        <end position="263"/>
    </location>
</feature>
<comment type="catalytic activity">
    <reaction evidence="1">
        <text>ATP + protein L-histidine = ADP + protein N-phospho-L-histidine.</text>
        <dbReference type="EC" id="2.7.13.3"/>
    </reaction>
</comment>
<evidence type="ECO:0000256" key="8">
    <source>
        <dbReference type="ARBA" id="ARBA00022989"/>
    </source>
</evidence>
<evidence type="ECO:0000256" key="12">
    <source>
        <dbReference type="SAM" id="MobiDB-lite"/>
    </source>
</evidence>
<dbReference type="Gene3D" id="1.10.287.130">
    <property type="match status" value="1"/>
</dbReference>
<evidence type="ECO:0000256" key="10">
    <source>
        <dbReference type="ARBA" id="ARBA00023136"/>
    </source>
</evidence>
<dbReference type="AlphaFoldDB" id="A0A8J6ZTL3"/>
<evidence type="ECO:0000256" key="1">
    <source>
        <dbReference type="ARBA" id="ARBA00000085"/>
    </source>
</evidence>
<dbReference type="Pfam" id="PF02518">
    <property type="entry name" value="HATPase_c"/>
    <property type="match status" value="1"/>
</dbReference>
<dbReference type="InterPro" id="IPR004358">
    <property type="entry name" value="Sig_transdc_His_kin-like_C"/>
</dbReference>
<dbReference type="InterPro" id="IPR003661">
    <property type="entry name" value="HisK_dim/P_dom"/>
</dbReference>